<evidence type="ECO:0000313" key="1">
    <source>
        <dbReference type="EMBL" id="SCC34562.1"/>
    </source>
</evidence>
<dbReference type="RefSeq" id="WP_089711949.1">
    <property type="nucleotide sequence ID" value="NZ_FMAR01000006.1"/>
</dbReference>
<keyword evidence="2" id="KW-1185">Reference proteome</keyword>
<protein>
    <submittedName>
        <fullName evidence="1">YXWGXW repeat-containing protein</fullName>
    </submittedName>
</protein>
<evidence type="ECO:0000313" key="2">
    <source>
        <dbReference type="Proteomes" id="UP000242818"/>
    </source>
</evidence>
<name>A0A1C4DTF2_9BACT</name>
<organism evidence="1 2">
    <name type="scientific">Chitinophaga costaii</name>
    <dbReference type="NCBI Taxonomy" id="1335309"/>
    <lineage>
        <taxon>Bacteria</taxon>
        <taxon>Pseudomonadati</taxon>
        <taxon>Bacteroidota</taxon>
        <taxon>Chitinophagia</taxon>
        <taxon>Chitinophagales</taxon>
        <taxon>Chitinophagaceae</taxon>
        <taxon>Chitinophaga</taxon>
    </lineage>
</organism>
<dbReference type="STRING" id="1335309.GA0116948_10696"/>
<dbReference type="Pfam" id="PF12779">
    <property type="entry name" value="WXXGXW"/>
    <property type="match status" value="1"/>
</dbReference>
<dbReference type="InterPro" id="IPR024447">
    <property type="entry name" value="YXWGXW_rpt"/>
</dbReference>
<dbReference type="AlphaFoldDB" id="A0A1C4DTF2"/>
<dbReference type="Proteomes" id="UP000242818">
    <property type="component" value="Unassembled WGS sequence"/>
</dbReference>
<dbReference type="PROSITE" id="PS51257">
    <property type="entry name" value="PROKAR_LIPOPROTEIN"/>
    <property type="match status" value="1"/>
</dbReference>
<reference evidence="1 2" key="1">
    <citation type="submission" date="2016-08" db="EMBL/GenBank/DDBJ databases">
        <authorList>
            <person name="Seilhamer J.J."/>
        </authorList>
    </citation>
    <scope>NUCLEOTIDE SEQUENCE [LARGE SCALE GENOMIC DNA]</scope>
    <source>
        <strain evidence="1 2">A37T2</strain>
    </source>
</reference>
<proteinExistence type="predicted"/>
<dbReference type="EMBL" id="FMAR01000006">
    <property type="protein sequence ID" value="SCC34562.1"/>
    <property type="molecule type" value="Genomic_DNA"/>
</dbReference>
<sequence>MKKMLQYLQVVITTAFVLTACVPSAVVVRERPIAPGYVVTRPAPPYPDAVWINEDWIYRGGRYEYVRPHWERPPHPGHVWHGGYWENHPHGYAWHRGHWGR</sequence>
<accession>A0A1C4DTF2</accession>
<gene>
    <name evidence="1" type="ORF">GA0116948_10696</name>
</gene>